<evidence type="ECO:0000313" key="1">
    <source>
        <dbReference type="EMBL" id="MBM3275321.1"/>
    </source>
</evidence>
<gene>
    <name evidence="1" type="ORF">FJZ00_09220</name>
</gene>
<comment type="caution">
    <text evidence="1">The sequence shown here is derived from an EMBL/GenBank/DDBJ whole genome shotgun (WGS) entry which is preliminary data.</text>
</comment>
<reference evidence="1 2" key="1">
    <citation type="submission" date="2019-03" db="EMBL/GenBank/DDBJ databases">
        <title>Lake Tanganyika Metagenome-Assembled Genomes (MAGs).</title>
        <authorList>
            <person name="Tran P."/>
        </authorList>
    </citation>
    <scope>NUCLEOTIDE SEQUENCE [LARGE SCALE GENOMIC DNA]</scope>
    <source>
        <strain evidence="1">K_DeepCast_65m_m2_236</strain>
    </source>
</reference>
<dbReference type="InterPro" id="IPR009409">
    <property type="entry name" value="DUF1059"/>
</dbReference>
<proteinExistence type="predicted"/>
<evidence type="ECO:0000313" key="2">
    <source>
        <dbReference type="Proteomes" id="UP000703893"/>
    </source>
</evidence>
<organism evidence="1 2">
    <name type="scientific">Candidatus Tanganyikabacteria bacterium</name>
    <dbReference type="NCBI Taxonomy" id="2961651"/>
    <lineage>
        <taxon>Bacteria</taxon>
        <taxon>Bacillati</taxon>
        <taxon>Candidatus Sericytochromatia</taxon>
        <taxon>Candidatus Tanganyikabacteria</taxon>
    </lineage>
</organism>
<name>A0A937X3E1_9BACT</name>
<accession>A0A937X3E1</accession>
<protein>
    <submittedName>
        <fullName evidence="1">DUF1059 domain-containing protein</fullName>
    </submittedName>
</protein>
<dbReference type="Pfam" id="PF06348">
    <property type="entry name" value="DUF1059"/>
    <property type="match status" value="1"/>
</dbReference>
<dbReference type="Proteomes" id="UP000703893">
    <property type="component" value="Unassembled WGS sequence"/>
</dbReference>
<sequence>MTTASNNMGKTVRCLDIGLKCLFQAKGQSYGDLLQAMRQHVRECHDGMSLVPELERLIKKAVKDERWGRFAS</sequence>
<dbReference type="EMBL" id="VGJX01000529">
    <property type="protein sequence ID" value="MBM3275321.1"/>
    <property type="molecule type" value="Genomic_DNA"/>
</dbReference>
<dbReference type="AlphaFoldDB" id="A0A937X3E1"/>